<dbReference type="SUPFAM" id="SSF56112">
    <property type="entry name" value="Protein kinase-like (PK-like)"/>
    <property type="match status" value="1"/>
</dbReference>
<feature type="domain" description="AGC-kinase C-terminal" evidence="7">
    <location>
        <begin position="316"/>
        <end position="385"/>
    </location>
</feature>
<dbReference type="SUPFAM" id="SSF53098">
    <property type="entry name" value="Ribonuclease H-like"/>
    <property type="match status" value="1"/>
</dbReference>
<dbReference type="GO" id="GO:0005524">
    <property type="term" value="F:ATP binding"/>
    <property type="evidence" value="ECO:0007669"/>
    <property type="project" value="UniProtKB-KW"/>
</dbReference>
<dbReference type="PANTHER" id="PTHR24351">
    <property type="entry name" value="RIBOSOMAL PROTEIN S6 KINASE"/>
    <property type="match status" value="1"/>
</dbReference>
<dbReference type="AlphaFoldDB" id="A0A2T7NMT1"/>
<dbReference type="GO" id="GO:0004674">
    <property type="term" value="F:protein serine/threonine kinase activity"/>
    <property type="evidence" value="ECO:0007669"/>
    <property type="project" value="UniProtKB-KW"/>
</dbReference>
<dbReference type="Proteomes" id="UP000245119">
    <property type="component" value="Linkage Group LG11"/>
</dbReference>
<keyword evidence="3" id="KW-0547">Nucleotide-binding</keyword>
<dbReference type="PROSITE" id="PS51285">
    <property type="entry name" value="AGC_KINASE_CTER"/>
    <property type="match status" value="1"/>
</dbReference>
<evidence type="ECO:0000313" key="8">
    <source>
        <dbReference type="EMBL" id="PVD22464.1"/>
    </source>
</evidence>
<dbReference type="InterPro" id="IPR002562">
    <property type="entry name" value="3'-5'_exonuclease_dom"/>
</dbReference>
<keyword evidence="1" id="KW-0723">Serine/threonine-protein kinase</keyword>
<dbReference type="SMART" id="SM00220">
    <property type="entry name" value="S_TKc"/>
    <property type="match status" value="1"/>
</dbReference>
<dbReference type="GO" id="GO:0008408">
    <property type="term" value="F:3'-5' exonuclease activity"/>
    <property type="evidence" value="ECO:0007669"/>
    <property type="project" value="InterPro"/>
</dbReference>
<evidence type="ECO:0000256" key="2">
    <source>
        <dbReference type="ARBA" id="ARBA00022679"/>
    </source>
</evidence>
<organism evidence="8 9">
    <name type="scientific">Pomacea canaliculata</name>
    <name type="common">Golden apple snail</name>
    <dbReference type="NCBI Taxonomy" id="400727"/>
    <lineage>
        <taxon>Eukaryota</taxon>
        <taxon>Metazoa</taxon>
        <taxon>Spiralia</taxon>
        <taxon>Lophotrochozoa</taxon>
        <taxon>Mollusca</taxon>
        <taxon>Gastropoda</taxon>
        <taxon>Caenogastropoda</taxon>
        <taxon>Architaenioglossa</taxon>
        <taxon>Ampullarioidea</taxon>
        <taxon>Ampullariidae</taxon>
        <taxon>Pomacea</taxon>
    </lineage>
</organism>
<dbReference type="STRING" id="400727.A0A2T7NMT1"/>
<evidence type="ECO:0000256" key="3">
    <source>
        <dbReference type="ARBA" id="ARBA00022741"/>
    </source>
</evidence>
<evidence type="ECO:0000259" key="6">
    <source>
        <dbReference type="PROSITE" id="PS50011"/>
    </source>
</evidence>
<evidence type="ECO:0000259" key="7">
    <source>
        <dbReference type="PROSITE" id="PS51285"/>
    </source>
</evidence>
<evidence type="ECO:0000256" key="4">
    <source>
        <dbReference type="ARBA" id="ARBA00022777"/>
    </source>
</evidence>
<keyword evidence="4" id="KW-0418">Kinase</keyword>
<keyword evidence="2" id="KW-0808">Transferase</keyword>
<keyword evidence="9" id="KW-1185">Reference proteome</keyword>
<dbReference type="InterPro" id="IPR008271">
    <property type="entry name" value="Ser/Thr_kinase_AS"/>
</dbReference>
<keyword evidence="5" id="KW-0067">ATP-binding</keyword>
<accession>A0A2T7NMT1</accession>
<dbReference type="Gene3D" id="3.30.420.10">
    <property type="entry name" value="Ribonuclease H-like superfamily/Ribonuclease H"/>
    <property type="match status" value="1"/>
</dbReference>
<dbReference type="Pfam" id="PF00069">
    <property type="entry name" value="Pkinase"/>
    <property type="match status" value="2"/>
</dbReference>
<comment type="caution">
    <text evidence="8">The sequence shown here is derived from an EMBL/GenBank/DDBJ whole genome shotgun (WGS) entry which is preliminary data.</text>
</comment>
<dbReference type="OrthoDB" id="63267at2759"/>
<dbReference type="InterPro" id="IPR000961">
    <property type="entry name" value="AGC-kinase_C"/>
</dbReference>
<dbReference type="InterPro" id="IPR036397">
    <property type="entry name" value="RNaseH_sf"/>
</dbReference>
<dbReference type="Gene3D" id="1.10.510.10">
    <property type="entry name" value="Transferase(Phosphotransferase) domain 1"/>
    <property type="match status" value="2"/>
</dbReference>
<name>A0A2T7NMT1_POMCA</name>
<dbReference type="InterPro" id="IPR000719">
    <property type="entry name" value="Prot_kinase_dom"/>
</dbReference>
<evidence type="ECO:0008006" key="10">
    <source>
        <dbReference type="Google" id="ProtNLM"/>
    </source>
</evidence>
<evidence type="ECO:0000256" key="5">
    <source>
        <dbReference type="ARBA" id="ARBA00022840"/>
    </source>
</evidence>
<dbReference type="PROSITE" id="PS50011">
    <property type="entry name" value="PROTEIN_KINASE_DOM"/>
    <property type="match status" value="1"/>
</dbReference>
<reference evidence="8 9" key="1">
    <citation type="submission" date="2018-04" db="EMBL/GenBank/DDBJ databases">
        <title>The genome of golden apple snail Pomacea canaliculata provides insight into stress tolerance and invasive adaptation.</title>
        <authorList>
            <person name="Liu C."/>
            <person name="Liu B."/>
            <person name="Ren Y."/>
            <person name="Zhang Y."/>
            <person name="Wang H."/>
            <person name="Li S."/>
            <person name="Jiang F."/>
            <person name="Yin L."/>
            <person name="Zhang G."/>
            <person name="Qian W."/>
            <person name="Fan W."/>
        </authorList>
    </citation>
    <scope>NUCLEOTIDE SEQUENCE [LARGE SCALE GENOMIC DNA]</scope>
    <source>
        <strain evidence="8">SZHN2017</strain>
        <tissue evidence="8">Muscle</tissue>
    </source>
</reference>
<dbReference type="GO" id="GO:0003676">
    <property type="term" value="F:nucleic acid binding"/>
    <property type="evidence" value="ECO:0007669"/>
    <property type="project" value="InterPro"/>
</dbReference>
<dbReference type="InterPro" id="IPR011009">
    <property type="entry name" value="Kinase-like_dom_sf"/>
</dbReference>
<dbReference type="EMBL" id="PZQS01000011">
    <property type="protein sequence ID" value="PVD22464.1"/>
    <property type="molecule type" value="Genomic_DNA"/>
</dbReference>
<gene>
    <name evidence="8" type="ORF">C0Q70_18278</name>
</gene>
<proteinExistence type="predicted"/>
<dbReference type="Pfam" id="PF01612">
    <property type="entry name" value="DNA_pol_A_exo1"/>
    <property type="match status" value="1"/>
</dbReference>
<dbReference type="Gene3D" id="3.30.200.20">
    <property type="entry name" value="Phosphorylase Kinase, domain 1"/>
    <property type="match status" value="2"/>
</dbReference>
<feature type="domain" description="Protein kinase" evidence="6">
    <location>
        <begin position="15"/>
        <end position="315"/>
    </location>
</feature>
<evidence type="ECO:0000313" key="9">
    <source>
        <dbReference type="Proteomes" id="UP000245119"/>
    </source>
</evidence>
<evidence type="ECO:0000256" key="1">
    <source>
        <dbReference type="ARBA" id="ARBA00022527"/>
    </source>
</evidence>
<dbReference type="InterPro" id="IPR012337">
    <property type="entry name" value="RNaseH-like_sf"/>
</dbReference>
<sequence>MENRTSHRKAVHLEYLTQTIALVAAFGRVHLVRQVGGSDAGKLFAQKETDKIALVANALARETIMKERLALERVRGLPFISTLHYAFETESALNLVLEYASGGDFYSIWMDYESLPEPRVQFYMAELVLALEQLHTVSYYYSFLLQLCIIWKCHLRANETHFLSLQRDVIHGDIKLENLLMDSAGHILLTDFGYSKIVLKVSVFKITFSEHLGGTCEYMAPEVVKNTPGQGFASDWWSVGVVAYELLVGTSPFRPEDGSDRCPQKIYKNIVTKEPDFPWTLSARAKAFIKALLVKDPGMRLGARGTDDIKAHPFFEGVVWDHVMRKACLVPIVPTIRHELDVSNFDEEVTSMAVTEPLLVQSGWKGIRMFPRYTYPSATVTTPEPTSPSRPAEMIRHMTSSTKRALAARVVERAKRLKLNAIRYPCSSVTERVISSPVHDDVVVMENVVDVTAPLETRFSPLGEKEVIDAVLTQKSSLMGTFNFLVKRLQEDGISVAAFREVLQDAIIANDKNLLPKIVNVLDRSHLVAEALHLANYYEMDDRIIPNDVAKLRHDGNSTVHIHGKKETEDPERFLCLPQTVKMTMVNSKHLFQTMVKSISQPGTKIGFDCEFSLNLVKRTQQRVVLVQIAVQDHVYLLDVPHLSNILSTEEWIGWAFILFGSDQTLTIGYNLDVDAQLLGTTLQCLREQLNQRQGVLDLRDISLQKLNPQTLSDIKGENKSRRGLAGLSYAYLGKELDKREQLSNWERRPLRPAQLQYAALDAYILLELYDQMNAEGDFT</sequence>
<dbReference type="GO" id="GO:0006139">
    <property type="term" value="P:nucleobase-containing compound metabolic process"/>
    <property type="evidence" value="ECO:0007669"/>
    <property type="project" value="InterPro"/>
</dbReference>
<dbReference type="SMART" id="SM00474">
    <property type="entry name" value="35EXOc"/>
    <property type="match status" value="1"/>
</dbReference>
<protein>
    <recommendedName>
        <fullName evidence="10">Protein kinase domain-containing protein</fullName>
    </recommendedName>
</protein>
<dbReference type="PROSITE" id="PS00108">
    <property type="entry name" value="PROTEIN_KINASE_ST"/>
    <property type="match status" value="1"/>
</dbReference>
<dbReference type="SMART" id="SM00133">
    <property type="entry name" value="S_TK_X"/>
    <property type="match status" value="1"/>
</dbReference>